<evidence type="ECO:0000256" key="8">
    <source>
        <dbReference type="ARBA" id="ARBA00022884"/>
    </source>
</evidence>
<keyword evidence="7" id="KW-0521">NADP</keyword>
<dbReference type="InterPro" id="IPR004652">
    <property type="entry name" value="DusB-like"/>
</dbReference>
<dbReference type="PANTHER" id="PTHR45846:SF1">
    <property type="entry name" value="TRNA-DIHYDROURIDINE(47) SYNTHASE [NAD(P)(+)]-LIKE"/>
    <property type="match status" value="1"/>
</dbReference>
<dbReference type="InterPro" id="IPR001269">
    <property type="entry name" value="DUS_fam"/>
</dbReference>
<comment type="function">
    <text evidence="2 12">Catalyzes the synthesis of 5,6-dihydrouridine (D), a modified base found in the D-loop of most tRNAs, via the reduction of the C5-C6 double bond in target uridines.</text>
</comment>
<dbReference type="STRING" id="471821.TGRD_306"/>
<dbReference type="PROSITE" id="PS01136">
    <property type="entry name" value="UPF0034"/>
    <property type="match status" value="1"/>
</dbReference>
<feature type="binding site" evidence="14">
    <location>
        <begin position="19"/>
        <end position="21"/>
    </location>
    <ligand>
        <name>FMN</name>
        <dbReference type="ChEBI" id="CHEBI:58210"/>
    </ligand>
</feature>
<feature type="binding site" evidence="14">
    <location>
        <begin position="203"/>
        <end position="205"/>
    </location>
    <ligand>
        <name>FMN</name>
        <dbReference type="ChEBI" id="CHEBI:58210"/>
    </ligand>
</feature>
<feature type="domain" description="DUS-like FMN-binding" evidence="15">
    <location>
        <begin position="16"/>
        <end position="305"/>
    </location>
</feature>
<dbReference type="Proteomes" id="UP000001691">
    <property type="component" value="Chromosome"/>
</dbReference>
<feature type="binding site" evidence="14">
    <location>
        <begin position="227"/>
        <end position="228"/>
    </location>
    <ligand>
        <name>FMN</name>
        <dbReference type="ChEBI" id="CHEBI:58210"/>
    </ligand>
</feature>
<protein>
    <recommendedName>
        <fullName evidence="12">tRNA-dihydrouridine synthase</fullName>
        <ecNumber evidence="12">1.3.1.-</ecNumber>
    </recommendedName>
</protein>
<dbReference type="PANTHER" id="PTHR45846">
    <property type="entry name" value="TRNA-DIHYDROURIDINE(47) SYNTHASE [NAD(P)(+)]-LIKE"/>
    <property type="match status" value="1"/>
</dbReference>
<keyword evidence="9 12" id="KW-0560">Oxidoreductase</keyword>
<dbReference type="PATRIC" id="fig|471821.5.peg.479"/>
<feature type="active site" description="Proton donor" evidence="13">
    <location>
        <position position="103"/>
    </location>
</feature>
<evidence type="ECO:0000256" key="12">
    <source>
        <dbReference type="PIRNR" id="PIRNR006621"/>
    </source>
</evidence>
<dbReference type="InterPro" id="IPR035587">
    <property type="entry name" value="DUS-like_FMN-bd"/>
</dbReference>
<dbReference type="SUPFAM" id="SSF51395">
    <property type="entry name" value="FMN-linked oxidoreductases"/>
    <property type="match status" value="1"/>
</dbReference>
<dbReference type="NCBIfam" id="TIGR00737">
    <property type="entry name" value="nifR3_yhdG"/>
    <property type="match status" value="1"/>
</dbReference>
<evidence type="ECO:0000256" key="10">
    <source>
        <dbReference type="ARBA" id="ARBA00048205"/>
    </source>
</evidence>
<dbReference type="Gene3D" id="1.10.1200.80">
    <property type="entry name" value="Putative flavin oxidoreducatase, domain 2"/>
    <property type="match status" value="1"/>
</dbReference>
<evidence type="ECO:0000256" key="1">
    <source>
        <dbReference type="ARBA" id="ARBA00001917"/>
    </source>
</evidence>
<dbReference type="HOGENOM" id="CLU_013299_0_3_0"/>
<evidence type="ECO:0000256" key="2">
    <source>
        <dbReference type="ARBA" id="ARBA00002790"/>
    </source>
</evidence>
<dbReference type="RefSeq" id="WP_015423316.1">
    <property type="nucleotide sequence ID" value="NC_020419.1"/>
</dbReference>
<keyword evidence="17" id="KW-1185">Reference proteome</keyword>
<keyword evidence="3" id="KW-0820">tRNA-binding</keyword>
<evidence type="ECO:0000256" key="6">
    <source>
        <dbReference type="ARBA" id="ARBA00022694"/>
    </source>
</evidence>
<dbReference type="EMBL" id="AP009510">
    <property type="protein sequence ID" value="BAG13789.1"/>
    <property type="molecule type" value="Genomic_DNA"/>
</dbReference>
<dbReference type="EC" id="1.3.1.-" evidence="12"/>
<dbReference type="PIRSF" id="PIRSF006621">
    <property type="entry name" value="Dus"/>
    <property type="match status" value="1"/>
</dbReference>
<evidence type="ECO:0000256" key="14">
    <source>
        <dbReference type="PIRSR" id="PIRSR006621-2"/>
    </source>
</evidence>
<dbReference type="KEGG" id="rsd:TGRD_302"/>
<comment type="cofactor">
    <cofactor evidence="1 12 14">
        <name>FMN</name>
        <dbReference type="ChEBI" id="CHEBI:58210"/>
    </cofactor>
</comment>
<keyword evidence="4 12" id="KW-0285">Flavoprotein</keyword>
<proteinExistence type="inferred from homology"/>
<comment type="catalytic activity">
    <reaction evidence="11">
        <text>a 5,6-dihydrouridine in tRNA + NAD(+) = a uridine in tRNA + NADH + H(+)</text>
        <dbReference type="Rhea" id="RHEA:54452"/>
        <dbReference type="Rhea" id="RHEA-COMP:13339"/>
        <dbReference type="Rhea" id="RHEA-COMP:13887"/>
        <dbReference type="ChEBI" id="CHEBI:15378"/>
        <dbReference type="ChEBI" id="CHEBI:57540"/>
        <dbReference type="ChEBI" id="CHEBI:57945"/>
        <dbReference type="ChEBI" id="CHEBI:65315"/>
        <dbReference type="ChEBI" id="CHEBI:74443"/>
    </reaction>
</comment>
<evidence type="ECO:0000259" key="15">
    <source>
        <dbReference type="Pfam" id="PF01207"/>
    </source>
</evidence>
<comment type="similarity">
    <text evidence="12">Belongs to the dus family.</text>
</comment>
<dbReference type="Gene3D" id="3.20.20.70">
    <property type="entry name" value="Aldolase class I"/>
    <property type="match status" value="1"/>
</dbReference>
<evidence type="ECO:0000256" key="9">
    <source>
        <dbReference type="ARBA" id="ARBA00023002"/>
    </source>
</evidence>
<evidence type="ECO:0000256" key="11">
    <source>
        <dbReference type="ARBA" id="ARBA00048802"/>
    </source>
</evidence>
<reference evidence="17" key="1">
    <citation type="journal article" date="2008" name="Proc. Natl. Acad. Sci. U.S.A.">
        <title>Complete genome of the uncultured termite group 1 bacteria in a single host protist cell.</title>
        <authorList>
            <person name="Hongoh Y."/>
            <person name="Sharma V.K."/>
            <person name="Prakash T."/>
            <person name="Noda S."/>
            <person name="Taylor T.D."/>
            <person name="Kudo T."/>
            <person name="Sakaki Y."/>
            <person name="Toyoda A."/>
            <person name="Hattori M."/>
            <person name="Ohkuma M."/>
        </authorList>
    </citation>
    <scope>NUCLEOTIDE SEQUENCE [LARGE SCALE GENOMIC DNA]</scope>
    <source>
        <strain evidence="17">Rs-D17 genomovar Ri2008</strain>
    </source>
</reference>
<evidence type="ECO:0000256" key="5">
    <source>
        <dbReference type="ARBA" id="ARBA00022643"/>
    </source>
</evidence>
<keyword evidence="14" id="KW-0547">Nucleotide-binding</keyword>
<sequence length="320" mass="34611">MKKLSLGNIEFDNNIILAPMAGITDLPLRRLAKSGGAGLVYTGMLSARALVRSDEKTEKLLKTTEDERPVAAQIFGSAAHIMAEAAKIVRNSGADIIDVNLGCPVKKVAKAGAGAKLLADEKLVSEILESVVKSVDVPVTVKIRTGLLPEHNAATEIIKVAYNCGIKMVAVHARPASQGHSGFPDLKLFAASCAGAKIPVIANGGVVDEKTAADFLRVPNCAGIMIGRGALGNYSIFKRLEAFFSSGKKLPLPSKTEKVEWLKKHVQYSVEYYGEKKGFVVMKKVFHYYVKDLPNAAKIRDIFNKKIVTLSDFNELIKLF</sequence>
<dbReference type="GO" id="GO:0017150">
    <property type="term" value="F:tRNA dihydrouridine synthase activity"/>
    <property type="evidence" value="ECO:0007669"/>
    <property type="project" value="InterPro"/>
</dbReference>
<keyword evidence="5 12" id="KW-0288">FMN</keyword>
<gene>
    <name evidence="16" type="ordered locus">TGRD_302</name>
</gene>
<dbReference type="Pfam" id="PF01207">
    <property type="entry name" value="Dus"/>
    <property type="match status" value="1"/>
</dbReference>
<dbReference type="CDD" id="cd02801">
    <property type="entry name" value="DUS_like_FMN"/>
    <property type="match status" value="1"/>
</dbReference>
<dbReference type="InterPro" id="IPR018517">
    <property type="entry name" value="tRNA_hU_synthase_CS"/>
</dbReference>
<keyword evidence="8" id="KW-0694">RNA-binding</keyword>
<dbReference type="AlphaFoldDB" id="B1GZV7"/>
<dbReference type="InterPro" id="IPR024036">
    <property type="entry name" value="tRNA-dHydroUridine_Synthase_C"/>
</dbReference>
<evidence type="ECO:0000256" key="13">
    <source>
        <dbReference type="PIRSR" id="PIRSR006621-1"/>
    </source>
</evidence>
<dbReference type="InterPro" id="IPR013785">
    <property type="entry name" value="Aldolase_TIM"/>
</dbReference>
<evidence type="ECO:0000313" key="17">
    <source>
        <dbReference type="Proteomes" id="UP000001691"/>
    </source>
</evidence>
<dbReference type="GO" id="GO:0000049">
    <property type="term" value="F:tRNA binding"/>
    <property type="evidence" value="ECO:0007669"/>
    <property type="project" value="UniProtKB-KW"/>
</dbReference>
<feature type="binding site" evidence="14">
    <location>
        <position position="172"/>
    </location>
    <ligand>
        <name>FMN</name>
        <dbReference type="ChEBI" id="CHEBI:58210"/>
    </ligand>
</feature>
<feature type="binding site" evidence="14">
    <location>
        <position position="73"/>
    </location>
    <ligand>
        <name>FMN</name>
        <dbReference type="ChEBI" id="CHEBI:58210"/>
    </ligand>
</feature>
<comment type="catalytic activity">
    <reaction evidence="10">
        <text>a 5,6-dihydrouridine in tRNA + NADP(+) = a uridine in tRNA + NADPH + H(+)</text>
        <dbReference type="Rhea" id="RHEA:23624"/>
        <dbReference type="Rhea" id="RHEA-COMP:13339"/>
        <dbReference type="Rhea" id="RHEA-COMP:13887"/>
        <dbReference type="ChEBI" id="CHEBI:15378"/>
        <dbReference type="ChEBI" id="CHEBI:57783"/>
        <dbReference type="ChEBI" id="CHEBI:58349"/>
        <dbReference type="ChEBI" id="CHEBI:65315"/>
        <dbReference type="ChEBI" id="CHEBI:74443"/>
    </reaction>
</comment>
<dbReference type="GO" id="GO:0050660">
    <property type="term" value="F:flavin adenine dinucleotide binding"/>
    <property type="evidence" value="ECO:0007669"/>
    <property type="project" value="InterPro"/>
</dbReference>
<feature type="binding site" evidence="14">
    <location>
        <position position="142"/>
    </location>
    <ligand>
        <name>FMN</name>
        <dbReference type="ChEBI" id="CHEBI:58210"/>
    </ligand>
</feature>
<name>B1GZV7_ENDTX</name>
<evidence type="ECO:0000256" key="7">
    <source>
        <dbReference type="ARBA" id="ARBA00022857"/>
    </source>
</evidence>
<evidence type="ECO:0000313" key="16">
    <source>
        <dbReference type="EMBL" id="BAG13789.1"/>
    </source>
</evidence>
<evidence type="ECO:0000256" key="3">
    <source>
        <dbReference type="ARBA" id="ARBA00022555"/>
    </source>
</evidence>
<keyword evidence="6 12" id="KW-0819">tRNA processing</keyword>
<evidence type="ECO:0000256" key="4">
    <source>
        <dbReference type="ARBA" id="ARBA00022630"/>
    </source>
</evidence>
<organism evidence="16 17">
    <name type="scientific">Endomicrobium trichonymphae</name>
    <dbReference type="NCBI Taxonomy" id="1408204"/>
    <lineage>
        <taxon>Bacteria</taxon>
        <taxon>Pseudomonadati</taxon>
        <taxon>Elusimicrobiota</taxon>
        <taxon>Endomicrobiia</taxon>
        <taxon>Endomicrobiales</taxon>
        <taxon>Endomicrobiaceae</taxon>
        <taxon>Candidatus Endomicrobiellum</taxon>
    </lineage>
</organism>
<accession>B1GZV7</accession>